<evidence type="ECO:0000313" key="3">
    <source>
        <dbReference type="Proteomes" id="UP001642484"/>
    </source>
</evidence>
<dbReference type="InterPro" id="IPR046341">
    <property type="entry name" value="SET_dom_sf"/>
</dbReference>
<protein>
    <recommendedName>
        <fullName evidence="1">SET domain-containing protein</fullName>
    </recommendedName>
</protein>
<organism evidence="2 3">
    <name type="scientific">Durusdinium trenchii</name>
    <dbReference type="NCBI Taxonomy" id="1381693"/>
    <lineage>
        <taxon>Eukaryota</taxon>
        <taxon>Sar</taxon>
        <taxon>Alveolata</taxon>
        <taxon>Dinophyceae</taxon>
        <taxon>Suessiales</taxon>
        <taxon>Symbiodiniaceae</taxon>
        <taxon>Durusdinium</taxon>
    </lineage>
</organism>
<dbReference type="InterPro" id="IPR001214">
    <property type="entry name" value="SET_dom"/>
</dbReference>
<proteinExistence type="predicted"/>
<gene>
    <name evidence="2" type="ORF">CCMP2556_LOCUS14537</name>
</gene>
<dbReference type="Proteomes" id="UP001642484">
    <property type="component" value="Unassembled WGS sequence"/>
</dbReference>
<dbReference type="PANTHER" id="PTHR47332:SF4">
    <property type="entry name" value="SET DOMAIN-CONTAINING PROTEIN 5"/>
    <property type="match status" value="1"/>
</dbReference>
<reference evidence="2 3" key="1">
    <citation type="submission" date="2024-02" db="EMBL/GenBank/DDBJ databases">
        <authorList>
            <person name="Chen Y."/>
            <person name="Shah S."/>
            <person name="Dougan E. K."/>
            <person name="Thang M."/>
            <person name="Chan C."/>
        </authorList>
    </citation>
    <scope>NUCLEOTIDE SEQUENCE [LARGE SCALE GENOMIC DNA]</scope>
</reference>
<dbReference type="SUPFAM" id="SSF82199">
    <property type="entry name" value="SET domain"/>
    <property type="match status" value="1"/>
</dbReference>
<dbReference type="EMBL" id="CAXAMN010007458">
    <property type="protein sequence ID" value="CAK9021703.1"/>
    <property type="molecule type" value="Genomic_DNA"/>
</dbReference>
<dbReference type="Gene3D" id="2.170.270.10">
    <property type="entry name" value="SET domain"/>
    <property type="match status" value="1"/>
</dbReference>
<comment type="caution">
    <text evidence="2">The sequence shown here is derived from an EMBL/GenBank/DDBJ whole genome shotgun (WGS) entry which is preliminary data.</text>
</comment>
<evidence type="ECO:0000259" key="1">
    <source>
        <dbReference type="PROSITE" id="PS50280"/>
    </source>
</evidence>
<accession>A0ABP0K4J2</accession>
<dbReference type="CDD" id="cd20071">
    <property type="entry name" value="SET_SMYD"/>
    <property type="match status" value="1"/>
</dbReference>
<dbReference type="InterPro" id="IPR011990">
    <property type="entry name" value="TPR-like_helical_dom_sf"/>
</dbReference>
<keyword evidence="3" id="KW-1185">Reference proteome</keyword>
<evidence type="ECO:0000313" key="2">
    <source>
        <dbReference type="EMBL" id="CAK9021703.1"/>
    </source>
</evidence>
<dbReference type="PROSITE" id="PS50280">
    <property type="entry name" value="SET"/>
    <property type="match status" value="1"/>
</dbReference>
<dbReference type="Gene3D" id="1.25.40.10">
    <property type="entry name" value="Tetratricopeptide repeat domain"/>
    <property type="match status" value="1"/>
</dbReference>
<name>A0ABP0K4J2_9DINO</name>
<dbReference type="InterPro" id="IPR053185">
    <property type="entry name" value="SET_domain_protein"/>
</dbReference>
<dbReference type="PANTHER" id="PTHR47332">
    <property type="entry name" value="SET DOMAIN-CONTAINING PROTEIN 5"/>
    <property type="match status" value="1"/>
</dbReference>
<sequence>MIQRGTYQVVPMKGKGLGAIATTFIKQGSVIVDSDPGLLRVMIREMQVFDQQHLDLDRRSECYFDLRATYFQPMLEEQLLLLPQGLQEAIMGLHDRAGEASKSVAGIFFTNAIATEGDDFVLCHMVGRFNSSCQQNAVYEWCDREASASVRAVWDIAKGEEICIFYGSTGDLLKPRRERQEFLRYWGFTCACSSCMDPLSDERRARILEIKRAFEDENVIKIPIIQRYELAKEQLRLYQKERVFFSGYFQALTNCVQLSQSAHEEPQERRHLAELAVHHVKVFFPQNDHLLKECHKALGLTSAEPNLA</sequence>
<feature type="domain" description="SET" evidence="1">
    <location>
        <begin position="1"/>
        <end position="167"/>
    </location>
</feature>
<dbReference type="Pfam" id="PF00856">
    <property type="entry name" value="SET"/>
    <property type="match status" value="1"/>
</dbReference>